<accession>A0A6M0RAE3</accession>
<evidence type="ECO:0000259" key="4">
    <source>
        <dbReference type="PROSITE" id="PS50893"/>
    </source>
</evidence>
<dbReference type="PROSITE" id="PS50893">
    <property type="entry name" value="ABC_TRANSPORTER_2"/>
    <property type="match status" value="1"/>
</dbReference>
<dbReference type="GO" id="GO:0016887">
    <property type="term" value="F:ATP hydrolysis activity"/>
    <property type="evidence" value="ECO:0007669"/>
    <property type="project" value="InterPro"/>
</dbReference>
<dbReference type="GO" id="GO:0005315">
    <property type="term" value="F:phosphate transmembrane transporter activity"/>
    <property type="evidence" value="ECO:0007669"/>
    <property type="project" value="InterPro"/>
</dbReference>
<dbReference type="Pfam" id="PF00005">
    <property type="entry name" value="ABC_tran"/>
    <property type="match status" value="1"/>
</dbReference>
<dbReference type="EMBL" id="SXDP01000005">
    <property type="protein sequence ID" value="NEZ47192.1"/>
    <property type="molecule type" value="Genomic_DNA"/>
</dbReference>
<evidence type="ECO:0000256" key="1">
    <source>
        <dbReference type="ARBA" id="ARBA00022448"/>
    </source>
</evidence>
<dbReference type="GO" id="GO:0016020">
    <property type="term" value="C:membrane"/>
    <property type="evidence" value="ECO:0007669"/>
    <property type="project" value="InterPro"/>
</dbReference>
<dbReference type="Proteomes" id="UP000473885">
    <property type="component" value="Unassembled WGS sequence"/>
</dbReference>
<dbReference type="GO" id="GO:0005524">
    <property type="term" value="F:ATP binding"/>
    <property type="evidence" value="ECO:0007669"/>
    <property type="project" value="UniProtKB-KW"/>
</dbReference>
<dbReference type="PANTHER" id="PTHR43423:SF1">
    <property type="entry name" value="ABC TRANSPORTER I FAMILY MEMBER 17"/>
    <property type="match status" value="1"/>
</dbReference>
<evidence type="ECO:0000256" key="2">
    <source>
        <dbReference type="ARBA" id="ARBA00022741"/>
    </source>
</evidence>
<proteinExistence type="predicted"/>
<dbReference type="CDD" id="cd03260">
    <property type="entry name" value="ABC_PstB_phosphate_transporter"/>
    <property type="match status" value="1"/>
</dbReference>
<dbReference type="Gene3D" id="3.40.50.300">
    <property type="entry name" value="P-loop containing nucleotide triphosphate hydrolases"/>
    <property type="match status" value="1"/>
</dbReference>
<dbReference type="InterPro" id="IPR005670">
    <property type="entry name" value="PstB-like"/>
</dbReference>
<dbReference type="GO" id="GO:0035435">
    <property type="term" value="P:phosphate ion transmembrane transport"/>
    <property type="evidence" value="ECO:0007669"/>
    <property type="project" value="InterPro"/>
</dbReference>
<dbReference type="RefSeq" id="WP_163249274.1">
    <property type="nucleotide sequence ID" value="NZ_SXDP01000005.1"/>
</dbReference>
<dbReference type="PROSITE" id="PS00211">
    <property type="entry name" value="ABC_TRANSPORTER_1"/>
    <property type="match status" value="1"/>
</dbReference>
<dbReference type="AlphaFoldDB" id="A0A6M0RAE3"/>
<dbReference type="InterPro" id="IPR027417">
    <property type="entry name" value="P-loop_NTPase"/>
</dbReference>
<name>A0A6M0RAE3_9CLOT</name>
<dbReference type="SMART" id="SM00382">
    <property type="entry name" value="AAA"/>
    <property type="match status" value="1"/>
</dbReference>
<gene>
    <name evidence="5" type="ORF">FDF74_08215</name>
</gene>
<protein>
    <submittedName>
        <fullName evidence="5">Phosphate ABC transporter ATP-binding protein</fullName>
    </submittedName>
</protein>
<feature type="domain" description="ABC transporter" evidence="4">
    <location>
        <begin position="5"/>
        <end position="244"/>
    </location>
</feature>
<dbReference type="SUPFAM" id="SSF52540">
    <property type="entry name" value="P-loop containing nucleoside triphosphate hydrolases"/>
    <property type="match status" value="1"/>
</dbReference>
<keyword evidence="6" id="KW-1185">Reference proteome</keyword>
<evidence type="ECO:0000313" key="5">
    <source>
        <dbReference type="EMBL" id="NEZ47192.1"/>
    </source>
</evidence>
<dbReference type="InterPro" id="IPR003593">
    <property type="entry name" value="AAA+_ATPase"/>
</dbReference>
<keyword evidence="1" id="KW-0813">Transport</keyword>
<keyword evidence="2" id="KW-0547">Nucleotide-binding</keyword>
<keyword evidence="3 5" id="KW-0067">ATP-binding</keyword>
<dbReference type="InterPro" id="IPR003439">
    <property type="entry name" value="ABC_transporter-like_ATP-bd"/>
</dbReference>
<organism evidence="5 6">
    <name type="scientific">Clostridium niameyense</name>
    <dbReference type="NCBI Taxonomy" id="1622073"/>
    <lineage>
        <taxon>Bacteria</taxon>
        <taxon>Bacillati</taxon>
        <taxon>Bacillota</taxon>
        <taxon>Clostridia</taxon>
        <taxon>Eubacteriales</taxon>
        <taxon>Clostridiaceae</taxon>
        <taxon>Clostridium</taxon>
    </lineage>
</organism>
<dbReference type="InterPro" id="IPR017871">
    <property type="entry name" value="ABC_transporter-like_CS"/>
</dbReference>
<comment type="caution">
    <text evidence="5">The sequence shown here is derived from an EMBL/GenBank/DDBJ whole genome shotgun (WGS) entry which is preliminary data.</text>
</comment>
<reference evidence="5 6" key="1">
    <citation type="submission" date="2019-04" db="EMBL/GenBank/DDBJ databases">
        <title>Genome sequencing of Clostridium botulinum Groups I-IV and Clostridium butyricum.</title>
        <authorList>
            <person name="Brunt J."/>
            <person name="Van Vliet A.H.M."/>
            <person name="Stringer S.C."/>
            <person name="Carter A.T."/>
            <person name="Peck M.W."/>
        </authorList>
    </citation>
    <scope>NUCLEOTIDE SEQUENCE [LARGE SCALE GENOMIC DNA]</scope>
    <source>
        <strain evidence="5 6">IFR 18/094</strain>
    </source>
</reference>
<dbReference type="PANTHER" id="PTHR43423">
    <property type="entry name" value="ABC TRANSPORTER I FAMILY MEMBER 17"/>
    <property type="match status" value="1"/>
</dbReference>
<sequence length="249" mass="28123">MEKIIDVRDLSVYFGKKQVLKNIDISVEKNKITAIIGPSGCGKSTFLKTLNGITKENTESNVKGQILFNGKETNEMPLDKLRKIIGCVFQTPAPFPFSIYKNINYVLKYYGVKDKDTAKNIIKDKLELVGLYEEIKEDLNMSALKLSGGQQQRLCIARALAAEPEVLLMDEPCSALDVKNTAIIEKMLLELKKHYTIVIVTHNLAQAKRISDKTIFMLDGEIIEVNETNKMFENPKDERTLNYIQGIFG</sequence>
<evidence type="ECO:0000256" key="3">
    <source>
        <dbReference type="ARBA" id="ARBA00022840"/>
    </source>
</evidence>
<evidence type="ECO:0000313" key="6">
    <source>
        <dbReference type="Proteomes" id="UP000473885"/>
    </source>
</evidence>